<protein>
    <submittedName>
        <fullName evidence="1">Uncharacterized protein</fullName>
    </submittedName>
</protein>
<organism evidence="1 2">
    <name type="scientific">Exophiala sideris</name>
    <dbReference type="NCBI Taxonomy" id="1016849"/>
    <lineage>
        <taxon>Eukaryota</taxon>
        <taxon>Fungi</taxon>
        <taxon>Dikarya</taxon>
        <taxon>Ascomycota</taxon>
        <taxon>Pezizomycotina</taxon>
        <taxon>Eurotiomycetes</taxon>
        <taxon>Chaetothyriomycetidae</taxon>
        <taxon>Chaetothyriales</taxon>
        <taxon>Herpotrichiellaceae</taxon>
        <taxon>Exophiala</taxon>
    </lineage>
</organism>
<dbReference type="AlphaFoldDB" id="A0A0D1ZA38"/>
<sequence length="131" mass="14414">MHAWSSSPVACGHFRVAIVSARSIPLTAGTVPNTGPLTWIRLSESRLSISSNANPGLAHRFNHRKAYHITAQRRRYKPPCLLAYSSLSSFSMCIRVSRICFDGTQTLTTLTIFRTHMASGRISPADQSPCP</sequence>
<evidence type="ECO:0000313" key="2">
    <source>
        <dbReference type="Proteomes" id="UP000053599"/>
    </source>
</evidence>
<dbReference type="HOGENOM" id="CLU_1927608_0_0_1"/>
<reference evidence="1 2" key="1">
    <citation type="submission" date="2015-01" db="EMBL/GenBank/DDBJ databases">
        <title>The Genome Sequence of Exophiala sideris CBS121828.</title>
        <authorList>
            <consortium name="The Broad Institute Genomics Platform"/>
            <person name="Cuomo C."/>
            <person name="de Hoog S."/>
            <person name="Gorbushina A."/>
            <person name="Stielow B."/>
            <person name="Teixiera M."/>
            <person name="Abouelleil A."/>
            <person name="Chapman S.B."/>
            <person name="Priest M."/>
            <person name="Young S.K."/>
            <person name="Wortman J."/>
            <person name="Nusbaum C."/>
            <person name="Birren B."/>
        </authorList>
    </citation>
    <scope>NUCLEOTIDE SEQUENCE [LARGE SCALE GENOMIC DNA]</scope>
    <source>
        <strain evidence="1 2">CBS 121828</strain>
    </source>
</reference>
<name>A0A0D1ZA38_9EURO</name>
<proteinExistence type="predicted"/>
<dbReference type="Proteomes" id="UP000053599">
    <property type="component" value="Unassembled WGS sequence"/>
</dbReference>
<evidence type="ECO:0000313" key="1">
    <source>
        <dbReference type="EMBL" id="KIV83638.1"/>
    </source>
</evidence>
<accession>A0A0D1ZA38</accession>
<gene>
    <name evidence="1" type="ORF">PV11_05644</name>
</gene>
<dbReference type="EMBL" id="KN846952">
    <property type="protein sequence ID" value="KIV83638.1"/>
    <property type="molecule type" value="Genomic_DNA"/>
</dbReference>